<evidence type="ECO:0000313" key="8">
    <source>
        <dbReference type="EMBL" id="USP74921.1"/>
    </source>
</evidence>
<accession>A0A9Q8Z2D7</accession>
<organism evidence="8 9">
    <name type="scientific">Curvularia clavata</name>
    <dbReference type="NCBI Taxonomy" id="95742"/>
    <lineage>
        <taxon>Eukaryota</taxon>
        <taxon>Fungi</taxon>
        <taxon>Dikarya</taxon>
        <taxon>Ascomycota</taxon>
        <taxon>Pezizomycotina</taxon>
        <taxon>Dothideomycetes</taxon>
        <taxon>Pleosporomycetidae</taxon>
        <taxon>Pleosporales</taxon>
        <taxon>Pleosporineae</taxon>
        <taxon>Pleosporaceae</taxon>
        <taxon>Curvularia</taxon>
    </lineage>
</organism>
<dbReference type="VEuPathDB" id="FungiDB:yc1106_02195"/>
<evidence type="ECO:0000256" key="7">
    <source>
        <dbReference type="SAM" id="SignalP"/>
    </source>
</evidence>
<keyword evidence="3 5" id="KW-0479">Metal-binding</keyword>
<protein>
    <submittedName>
        <fullName evidence="8">Cytochrome P450 oxidoreductase</fullName>
    </submittedName>
</protein>
<reference evidence="8" key="1">
    <citation type="submission" date="2021-12" db="EMBL/GenBank/DDBJ databases">
        <title>Curvularia clavata genome.</title>
        <authorList>
            <person name="Cao Y."/>
        </authorList>
    </citation>
    <scope>NUCLEOTIDE SEQUENCE</scope>
    <source>
        <strain evidence="8">Yc1106</strain>
    </source>
</reference>
<dbReference type="Proteomes" id="UP001056012">
    <property type="component" value="Chromosome 2"/>
</dbReference>
<comment type="similarity">
    <text evidence="2 6">Belongs to the cytochrome P450 family.</text>
</comment>
<evidence type="ECO:0000256" key="2">
    <source>
        <dbReference type="ARBA" id="ARBA00010617"/>
    </source>
</evidence>
<dbReference type="InterPro" id="IPR017972">
    <property type="entry name" value="Cyt_P450_CS"/>
</dbReference>
<keyword evidence="6" id="KW-0503">Monooxygenase</keyword>
<dbReference type="InterPro" id="IPR001128">
    <property type="entry name" value="Cyt_P450"/>
</dbReference>
<gene>
    <name evidence="8" type="ORF">yc1106_02195</name>
</gene>
<dbReference type="AlphaFoldDB" id="A0A9Q8Z2D7"/>
<keyword evidence="7" id="KW-0732">Signal</keyword>
<dbReference type="PRINTS" id="PR00385">
    <property type="entry name" value="P450"/>
</dbReference>
<sequence length="602" mass="68500">MSHLLMITIALVLVQGLRLWRNIAKARATGLRVVVTPLLETQVFAQLATLFLRRLYLAHLDAGKGWPRWCRFMIKDWSWEDKRLAHEEYGDTFICVSPDGMICYTADAALAWDVMNRRSDFTKPRDKYSKHRIFVMELFDPTLKPTEILEPYGPNVATAEGAEYRFHVRITAPAFSETNGINKLVWDETMHQTQTLLSLWAKEPPKDIHENVNALTLAVISLAAFGKKLESVTDQERDVPTGYKISFLRAISDTTTFMLAILVFPAWLLKISPYAKAQLAHSQLDKYLRGMIRVEKKRIEGGTGEAVKASRRNLLNMVVGSSYEAGLENQKQHAMIGKENVKKHAFTDDEVMGNLFIYLLAGYETTANAIAYGIFVLALEPMLQQKLSDSIDKVWSRAAAQGRTRLSYEDDFAELQYLYGFMYETFRLYPGVTLITKMCHDKQEIRVDNMSHVLPAGCRVYLSAPGVHYHEKYWENPTELRPERWNSTQGISTKSNHAFDNEAGTTVKSRKAATVAADKTRQMRGTLLTFSDGARVCLGRKFAQAEYMAFFAALLHEYDICFAEGTDVEQARRDINWKCAGKVTLTPLHRFQVTIKKKNKST</sequence>
<dbReference type="EMBL" id="CP089275">
    <property type="protein sequence ID" value="USP74921.1"/>
    <property type="molecule type" value="Genomic_DNA"/>
</dbReference>
<dbReference type="SUPFAM" id="SSF48264">
    <property type="entry name" value="Cytochrome P450"/>
    <property type="match status" value="1"/>
</dbReference>
<name>A0A9Q8Z2D7_CURCL</name>
<dbReference type="InterPro" id="IPR002401">
    <property type="entry name" value="Cyt_P450_E_grp-I"/>
</dbReference>
<evidence type="ECO:0000256" key="5">
    <source>
        <dbReference type="PIRSR" id="PIRSR602401-1"/>
    </source>
</evidence>
<evidence type="ECO:0000256" key="6">
    <source>
        <dbReference type="RuleBase" id="RU000461"/>
    </source>
</evidence>
<evidence type="ECO:0000256" key="4">
    <source>
        <dbReference type="ARBA" id="ARBA00023004"/>
    </source>
</evidence>
<feature type="binding site" description="axial binding residue" evidence="5">
    <location>
        <position position="537"/>
    </location>
    <ligand>
        <name>heme</name>
        <dbReference type="ChEBI" id="CHEBI:30413"/>
    </ligand>
    <ligandPart>
        <name>Fe</name>
        <dbReference type="ChEBI" id="CHEBI:18248"/>
    </ligandPart>
</feature>
<keyword evidence="9" id="KW-1185">Reference proteome</keyword>
<keyword evidence="6" id="KW-0560">Oxidoreductase</keyword>
<dbReference type="PANTHER" id="PTHR24305:SF166">
    <property type="entry name" value="CYTOCHROME P450 12A4, MITOCHONDRIAL-RELATED"/>
    <property type="match status" value="1"/>
</dbReference>
<dbReference type="PANTHER" id="PTHR24305">
    <property type="entry name" value="CYTOCHROME P450"/>
    <property type="match status" value="1"/>
</dbReference>
<dbReference type="InterPro" id="IPR036396">
    <property type="entry name" value="Cyt_P450_sf"/>
</dbReference>
<feature type="signal peptide" evidence="7">
    <location>
        <begin position="1"/>
        <end position="16"/>
    </location>
</feature>
<dbReference type="PRINTS" id="PR00463">
    <property type="entry name" value="EP450I"/>
</dbReference>
<dbReference type="GO" id="GO:0005506">
    <property type="term" value="F:iron ion binding"/>
    <property type="evidence" value="ECO:0007669"/>
    <property type="project" value="InterPro"/>
</dbReference>
<comment type="cofactor">
    <cofactor evidence="1 5">
        <name>heme</name>
        <dbReference type="ChEBI" id="CHEBI:30413"/>
    </cofactor>
</comment>
<dbReference type="Gene3D" id="1.10.630.10">
    <property type="entry name" value="Cytochrome P450"/>
    <property type="match status" value="1"/>
</dbReference>
<dbReference type="Pfam" id="PF00067">
    <property type="entry name" value="p450"/>
    <property type="match status" value="1"/>
</dbReference>
<dbReference type="OrthoDB" id="1470350at2759"/>
<dbReference type="PROSITE" id="PS00086">
    <property type="entry name" value="CYTOCHROME_P450"/>
    <property type="match status" value="1"/>
</dbReference>
<evidence type="ECO:0000256" key="3">
    <source>
        <dbReference type="ARBA" id="ARBA00022723"/>
    </source>
</evidence>
<keyword evidence="5 6" id="KW-0349">Heme</keyword>
<evidence type="ECO:0000313" key="9">
    <source>
        <dbReference type="Proteomes" id="UP001056012"/>
    </source>
</evidence>
<keyword evidence="4 5" id="KW-0408">Iron</keyword>
<dbReference type="GO" id="GO:0004497">
    <property type="term" value="F:monooxygenase activity"/>
    <property type="evidence" value="ECO:0007669"/>
    <property type="project" value="UniProtKB-KW"/>
</dbReference>
<proteinExistence type="inferred from homology"/>
<feature type="chain" id="PRO_5040446869" evidence="7">
    <location>
        <begin position="17"/>
        <end position="602"/>
    </location>
</feature>
<dbReference type="GO" id="GO:0020037">
    <property type="term" value="F:heme binding"/>
    <property type="evidence" value="ECO:0007669"/>
    <property type="project" value="InterPro"/>
</dbReference>
<dbReference type="InterPro" id="IPR050121">
    <property type="entry name" value="Cytochrome_P450_monoxygenase"/>
</dbReference>
<dbReference type="GO" id="GO:0016705">
    <property type="term" value="F:oxidoreductase activity, acting on paired donors, with incorporation or reduction of molecular oxygen"/>
    <property type="evidence" value="ECO:0007669"/>
    <property type="project" value="InterPro"/>
</dbReference>
<evidence type="ECO:0000256" key="1">
    <source>
        <dbReference type="ARBA" id="ARBA00001971"/>
    </source>
</evidence>